<dbReference type="Pfam" id="PF17110">
    <property type="entry name" value="TFB6"/>
    <property type="match status" value="1"/>
</dbReference>
<dbReference type="GO" id="GO:0005675">
    <property type="term" value="C:transcription factor TFIIH holo complex"/>
    <property type="evidence" value="ECO:0007669"/>
    <property type="project" value="TreeGrafter"/>
</dbReference>
<dbReference type="HOGENOM" id="CLU_762954_0_0_1"/>
<evidence type="ECO:0000256" key="1">
    <source>
        <dbReference type="SAM" id="MobiDB-lite"/>
    </source>
</evidence>
<dbReference type="EMBL" id="JH795856">
    <property type="protein sequence ID" value="EJU05847.1"/>
    <property type="molecule type" value="Genomic_DNA"/>
</dbReference>
<dbReference type="Proteomes" id="UP000030653">
    <property type="component" value="Unassembled WGS sequence"/>
</dbReference>
<dbReference type="PANTHER" id="PTHR37781:SF1">
    <property type="entry name" value="ADR380WP"/>
    <property type="match status" value="1"/>
</dbReference>
<dbReference type="AlphaFoldDB" id="M5GEZ4"/>
<dbReference type="RefSeq" id="XP_040632741.1">
    <property type="nucleotide sequence ID" value="XM_040774676.1"/>
</dbReference>
<keyword evidence="3" id="KW-1185">Reference proteome</keyword>
<proteinExistence type="predicted"/>
<organism evidence="2 3">
    <name type="scientific">Dacryopinax primogenitus (strain DJM 731)</name>
    <name type="common">Brown rot fungus</name>
    <dbReference type="NCBI Taxonomy" id="1858805"/>
    <lineage>
        <taxon>Eukaryota</taxon>
        <taxon>Fungi</taxon>
        <taxon>Dikarya</taxon>
        <taxon>Basidiomycota</taxon>
        <taxon>Agaricomycotina</taxon>
        <taxon>Dacrymycetes</taxon>
        <taxon>Dacrymycetales</taxon>
        <taxon>Dacrymycetaceae</taxon>
        <taxon>Dacryopinax</taxon>
    </lineage>
</organism>
<dbReference type="GeneID" id="63689738"/>
<accession>M5GEZ4</accession>
<name>M5GEZ4_DACPD</name>
<reference evidence="2 3" key="1">
    <citation type="journal article" date="2012" name="Science">
        <title>The Paleozoic origin of enzymatic lignin decomposition reconstructed from 31 fungal genomes.</title>
        <authorList>
            <person name="Floudas D."/>
            <person name="Binder M."/>
            <person name="Riley R."/>
            <person name="Barry K."/>
            <person name="Blanchette R.A."/>
            <person name="Henrissat B."/>
            <person name="Martinez A.T."/>
            <person name="Otillar R."/>
            <person name="Spatafora J.W."/>
            <person name="Yadav J.S."/>
            <person name="Aerts A."/>
            <person name="Benoit I."/>
            <person name="Boyd A."/>
            <person name="Carlson A."/>
            <person name="Copeland A."/>
            <person name="Coutinho P.M."/>
            <person name="de Vries R.P."/>
            <person name="Ferreira P."/>
            <person name="Findley K."/>
            <person name="Foster B."/>
            <person name="Gaskell J."/>
            <person name="Glotzer D."/>
            <person name="Gorecki P."/>
            <person name="Heitman J."/>
            <person name="Hesse C."/>
            <person name="Hori C."/>
            <person name="Igarashi K."/>
            <person name="Jurgens J.A."/>
            <person name="Kallen N."/>
            <person name="Kersten P."/>
            <person name="Kohler A."/>
            <person name="Kuees U."/>
            <person name="Kumar T.K.A."/>
            <person name="Kuo A."/>
            <person name="LaButti K."/>
            <person name="Larrondo L.F."/>
            <person name="Lindquist E."/>
            <person name="Ling A."/>
            <person name="Lombard V."/>
            <person name="Lucas S."/>
            <person name="Lundell T."/>
            <person name="Martin R."/>
            <person name="McLaughlin D.J."/>
            <person name="Morgenstern I."/>
            <person name="Morin E."/>
            <person name="Murat C."/>
            <person name="Nagy L.G."/>
            <person name="Nolan M."/>
            <person name="Ohm R.A."/>
            <person name="Patyshakuliyeva A."/>
            <person name="Rokas A."/>
            <person name="Ruiz-Duenas F.J."/>
            <person name="Sabat G."/>
            <person name="Salamov A."/>
            <person name="Samejima M."/>
            <person name="Schmutz J."/>
            <person name="Slot J.C."/>
            <person name="St John F."/>
            <person name="Stenlid J."/>
            <person name="Sun H."/>
            <person name="Sun S."/>
            <person name="Syed K."/>
            <person name="Tsang A."/>
            <person name="Wiebenga A."/>
            <person name="Young D."/>
            <person name="Pisabarro A."/>
            <person name="Eastwood D.C."/>
            <person name="Martin F."/>
            <person name="Cullen D."/>
            <person name="Grigoriev I.V."/>
            <person name="Hibbett D.S."/>
        </authorList>
    </citation>
    <scope>NUCLEOTIDE SEQUENCE [LARGE SCALE GENOMIC DNA]</scope>
    <source>
        <strain evidence="2 3">DJM-731 SS1</strain>
    </source>
</reference>
<feature type="region of interest" description="Disordered" evidence="1">
    <location>
        <begin position="1"/>
        <end position="20"/>
    </location>
</feature>
<dbReference type="PANTHER" id="PTHR37781">
    <property type="entry name" value="TFIIH COMPLEX SUBUNIT"/>
    <property type="match status" value="1"/>
</dbReference>
<sequence>MSGGFIPPSPSAASSITLRDGTPAPAPLHTALSAAQERRLIGYLDDHFLSINRAYKKRHEPDAPLPSLLSYISAFRPLLALILQIPPLDPSAALRVSYLLRLTGDFTDTLPGYGVPLSTAGDTLDELVSFLTHLDKGWQAVLSSERWDPASHTGVPMTGGESGALSRPVSATDKIRLRSILQSGRERIEQWARGVVHVDPGTEVDVASSFWRTLAALGDVPLPERGGDMEDEDAKELLEVVMVCYSLIAVQVLMITGGRARIRDVTRNGSPRILPPLLKGNLLPVRPKHDNASLAVEVDRDGHRSHTRRSIEDGILPRPVIDIISFLHQRLFPLLSLSQPVLLGLLPLTFLLAQSLVHPVLPI</sequence>
<gene>
    <name evidence="2" type="ORF">DACRYDRAFT_45973</name>
</gene>
<dbReference type="OrthoDB" id="2574879at2759"/>
<protein>
    <submittedName>
        <fullName evidence="2">Uncharacterized protein</fullName>
    </submittedName>
</protein>
<evidence type="ECO:0000313" key="3">
    <source>
        <dbReference type="Proteomes" id="UP000030653"/>
    </source>
</evidence>
<dbReference type="InterPro" id="IPR031349">
    <property type="entry name" value="Tfb6"/>
</dbReference>
<evidence type="ECO:0000313" key="2">
    <source>
        <dbReference type="EMBL" id="EJU05847.1"/>
    </source>
</evidence>